<dbReference type="Pfam" id="PF26353">
    <property type="entry name" value="YhfM"/>
    <property type="match status" value="1"/>
</dbReference>
<dbReference type="InterPro" id="IPR058780">
    <property type="entry name" value="YhfM-like_dom"/>
</dbReference>
<dbReference type="PROSITE" id="PS51257">
    <property type="entry name" value="PROKAR_LIPOPROTEIN"/>
    <property type="match status" value="1"/>
</dbReference>
<evidence type="ECO:0000259" key="1">
    <source>
        <dbReference type="Pfam" id="PF26353"/>
    </source>
</evidence>
<dbReference type="EMBL" id="FMUS01000010">
    <property type="protein sequence ID" value="SCY56571.1"/>
    <property type="molecule type" value="Genomic_DNA"/>
</dbReference>
<sequence length="130" mass="15111">MIKKVGISLTFFLLLIFFSGCSTSNTFIEVINYKYVETNEPILQSEIIKTWIFTDEKTVSDIVSALSDIRKANVLYDIAPPPYVFKVYIDNVLSKEYSIWLEVTKSIVWLDGDWYHLSEKSQKELKNILD</sequence>
<feature type="domain" description="YhfM-like" evidence="1">
    <location>
        <begin position="43"/>
        <end position="129"/>
    </location>
</feature>
<evidence type="ECO:0000313" key="2">
    <source>
        <dbReference type="EMBL" id="SCY56571.1"/>
    </source>
</evidence>
<dbReference type="AlphaFoldDB" id="A0A1G5GYT2"/>
<protein>
    <recommendedName>
        <fullName evidence="1">YhfM-like domain-containing protein</fullName>
    </recommendedName>
</protein>
<dbReference type="RefSeq" id="WP_091542601.1">
    <property type="nucleotide sequence ID" value="NZ_FMUS01000010.1"/>
</dbReference>
<dbReference type="Proteomes" id="UP000198636">
    <property type="component" value="Unassembled WGS sequence"/>
</dbReference>
<evidence type="ECO:0000313" key="3">
    <source>
        <dbReference type="Proteomes" id="UP000198636"/>
    </source>
</evidence>
<keyword evidence="3" id="KW-1185">Reference proteome</keyword>
<gene>
    <name evidence="2" type="ORF">SAMN03080606_01835</name>
</gene>
<proteinExistence type="predicted"/>
<reference evidence="2 3" key="1">
    <citation type="submission" date="2016-10" db="EMBL/GenBank/DDBJ databases">
        <authorList>
            <person name="de Groot N.N."/>
        </authorList>
    </citation>
    <scope>NUCLEOTIDE SEQUENCE [LARGE SCALE GENOMIC DNA]</scope>
    <source>
        <strain evidence="2 3">DSM 18978</strain>
    </source>
</reference>
<name>A0A1G5GYT2_9FIRM</name>
<dbReference type="STRING" id="1120976.SAMN03080606_01835"/>
<organism evidence="2 3">
    <name type="scientific">Alkaliphilus peptidifermentans DSM 18978</name>
    <dbReference type="NCBI Taxonomy" id="1120976"/>
    <lineage>
        <taxon>Bacteria</taxon>
        <taxon>Bacillati</taxon>
        <taxon>Bacillota</taxon>
        <taxon>Clostridia</taxon>
        <taxon>Peptostreptococcales</taxon>
        <taxon>Natronincolaceae</taxon>
        <taxon>Alkaliphilus</taxon>
    </lineage>
</organism>
<accession>A0A1G5GYT2</accession>